<evidence type="ECO:0000313" key="7">
    <source>
        <dbReference type="EMBL" id="CAK9205567.1"/>
    </source>
</evidence>
<dbReference type="InterPro" id="IPR008927">
    <property type="entry name" value="6-PGluconate_DH-like_C_sf"/>
</dbReference>
<evidence type="ECO:0000313" key="8">
    <source>
        <dbReference type="Proteomes" id="UP001497512"/>
    </source>
</evidence>
<dbReference type="NCBIfam" id="TIGR00112">
    <property type="entry name" value="proC"/>
    <property type="match status" value="1"/>
</dbReference>
<dbReference type="Gene3D" id="1.10.3730.10">
    <property type="entry name" value="ProC C-terminal domain-like"/>
    <property type="match status" value="1"/>
</dbReference>
<evidence type="ECO:0000256" key="1">
    <source>
        <dbReference type="ARBA" id="ARBA00005525"/>
    </source>
</evidence>
<evidence type="ECO:0000256" key="4">
    <source>
        <dbReference type="RuleBase" id="RU003903"/>
    </source>
</evidence>
<evidence type="ECO:0000256" key="3">
    <source>
        <dbReference type="ARBA" id="ARBA00023002"/>
    </source>
</evidence>
<dbReference type="Pfam" id="PF14748">
    <property type="entry name" value="P5CR_dimer"/>
    <property type="match status" value="1"/>
</dbReference>
<proteinExistence type="inferred from homology"/>
<dbReference type="Pfam" id="PF03807">
    <property type="entry name" value="F420_oxidored"/>
    <property type="match status" value="1"/>
</dbReference>
<dbReference type="InterPro" id="IPR036291">
    <property type="entry name" value="NAD(P)-bd_dom_sf"/>
</dbReference>
<comment type="similarity">
    <text evidence="1 4">Belongs to the pyrroline-5-carboxylate reductase family.</text>
</comment>
<dbReference type="Gene3D" id="3.40.50.720">
    <property type="entry name" value="NAD(P)-binding Rossmann-like Domain"/>
    <property type="match status" value="1"/>
</dbReference>
<keyword evidence="8" id="KW-1185">Reference proteome</keyword>
<gene>
    <name evidence="7" type="ORF">CSSPTR1EN2_LOCUS7913</name>
</gene>
<organism evidence="7 8">
    <name type="scientific">Sphagnum troendelagicum</name>
    <dbReference type="NCBI Taxonomy" id="128251"/>
    <lineage>
        <taxon>Eukaryota</taxon>
        <taxon>Viridiplantae</taxon>
        <taxon>Streptophyta</taxon>
        <taxon>Embryophyta</taxon>
        <taxon>Bryophyta</taxon>
        <taxon>Sphagnophytina</taxon>
        <taxon>Sphagnopsida</taxon>
        <taxon>Sphagnales</taxon>
        <taxon>Sphagnaceae</taxon>
        <taxon>Sphagnum</taxon>
    </lineage>
</organism>
<name>A0ABP0TUP5_9BRYO</name>
<dbReference type="PANTHER" id="PTHR11645:SF0">
    <property type="entry name" value="PYRROLINE-5-CARBOXYLATE REDUCTASE 3"/>
    <property type="match status" value="1"/>
</dbReference>
<dbReference type="PIRSF" id="PIRSF000193">
    <property type="entry name" value="Pyrrol-5-carb_rd"/>
    <property type="match status" value="1"/>
</dbReference>
<dbReference type="PROSITE" id="PS00521">
    <property type="entry name" value="P5CR"/>
    <property type="match status" value="1"/>
</dbReference>
<keyword evidence="2 4" id="KW-0521">NADP</keyword>
<dbReference type="HAMAP" id="MF_01925">
    <property type="entry name" value="P5C_reductase"/>
    <property type="match status" value="1"/>
</dbReference>
<dbReference type="Proteomes" id="UP001497512">
    <property type="component" value="Chromosome 15"/>
</dbReference>
<dbReference type="InterPro" id="IPR053790">
    <property type="entry name" value="P5CR-like_CS"/>
</dbReference>
<dbReference type="PANTHER" id="PTHR11645">
    <property type="entry name" value="PYRROLINE-5-CARBOXYLATE REDUCTASE"/>
    <property type="match status" value="1"/>
</dbReference>
<keyword evidence="4" id="KW-0641">Proline biosynthesis</keyword>
<protein>
    <recommendedName>
        <fullName evidence="4">Pyrroline-5-carboxylate reductase</fullName>
        <ecNumber evidence="4">1.5.1.2</ecNumber>
    </recommendedName>
</protein>
<dbReference type="InterPro" id="IPR000304">
    <property type="entry name" value="Pyrroline-COOH_reductase"/>
</dbReference>
<accession>A0ABP0TUP5</accession>
<evidence type="ECO:0000256" key="2">
    <source>
        <dbReference type="ARBA" id="ARBA00022857"/>
    </source>
</evidence>
<dbReference type="InterPro" id="IPR029036">
    <property type="entry name" value="P5CR_dimer"/>
</dbReference>
<dbReference type="EMBL" id="OZ019907">
    <property type="protein sequence ID" value="CAK9205567.1"/>
    <property type="molecule type" value="Genomic_DNA"/>
</dbReference>
<dbReference type="EC" id="1.5.1.2" evidence="4"/>
<feature type="domain" description="Pyrroline-5-carboxylate reductase catalytic N-terminal" evidence="5">
    <location>
        <begin position="8"/>
        <end position="102"/>
    </location>
</feature>
<keyword evidence="4" id="KW-0028">Amino-acid biosynthesis</keyword>
<evidence type="ECO:0000259" key="5">
    <source>
        <dbReference type="Pfam" id="PF03807"/>
    </source>
</evidence>
<dbReference type="InterPro" id="IPR028939">
    <property type="entry name" value="P5C_Rdtase_cat_N"/>
</dbReference>
<sequence>MAVAAGTRIGFIGAGQMAEAIAKGLNSAGVVRCDQMIAADVNLGRCQVFQNLGIAICGSNTEVAEGSDVLILAVKPQIVEKVATELKPSLSKNHLLISIAAGVTLVNLQRWAGEARVVRVMPNLPCLVGATAAALSLGSSATQADADLVIKLFDALGKIHVVDEKLLNAVTGLSGSGPGYVFLAIEALADGGVAAGLPRPIALSLAAQTVLGSAKMVLETNKHPGQLKDEVASPGGTTIAGIHELEKMGFRAALMNAVLAATERGEKFSK</sequence>
<reference evidence="7" key="1">
    <citation type="submission" date="2024-02" db="EMBL/GenBank/DDBJ databases">
        <authorList>
            <consortium name="ELIXIR-Norway"/>
            <consortium name="Elixir Norway"/>
        </authorList>
    </citation>
    <scope>NUCLEOTIDE SEQUENCE</scope>
</reference>
<dbReference type="SUPFAM" id="SSF51735">
    <property type="entry name" value="NAD(P)-binding Rossmann-fold domains"/>
    <property type="match status" value="1"/>
</dbReference>
<keyword evidence="3 4" id="KW-0560">Oxidoreductase</keyword>
<dbReference type="SUPFAM" id="SSF48179">
    <property type="entry name" value="6-phosphogluconate dehydrogenase C-terminal domain-like"/>
    <property type="match status" value="1"/>
</dbReference>
<comment type="catalytic activity">
    <reaction evidence="4">
        <text>L-proline + NADP(+) = (S)-1-pyrroline-5-carboxylate + NADPH + 2 H(+)</text>
        <dbReference type="Rhea" id="RHEA:14109"/>
        <dbReference type="ChEBI" id="CHEBI:15378"/>
        <dbReference type="ChEBI" id="CHEBI:17388"/>
        <dbReference type="ChEBI" id="CHEBI:57783"/>
        <dbReference type="ChEBI" id="CHEBI:58349"/>
        <dbReference type="ChEBI" id="CHEBI:60039"/>
        <dbReference type="EC" id="1.5.1.2"/>
    </reaction>
</comment>
<feature type="domain" description="Pyrroline-5-carboxylate reductase dimerisation" evidence="6">
    <location>
        <begin position="164"/>
        <end position="266"/>
    </location>
</feature>
<comment type="pathway">
    <text evidence="4">Amino-acid biosynthesis; L-proline biosynthesis; L-proline from L-glutamate 5-semialdehyde: step 1/1.</text>
</comment>
<evidence type="ECO:0000259" key="6">
    <source>
        <dbReference type="Pfam" id="PF14748"/>
    </source>
</evidence>